<dbReference type="RefSeq" id="WP_307273444.1">
    <property type="nucleotide sequence ID" value="NZ_JAUSVX010000005.1"/>
</dbReference>
<keyword evidence="1" id="KW-0732">Signal</keyword>
<accession>A0ABU0J6Y8</accession>
<gene>
    <name evidence="3" type="ORF">QO011_003051</name>
</gene>
<dbReference type="Proteomes" id="UP001242480">
    <property type="component" value="Unassembled WGS sequence"/>
</dbReference>
<keyword evidence="4" id="KW-1185">Reference proteome</keyword>
<feature type="domain" description="Solute-binding protein family 3/N-terminal" evidence="2">
    <location>
        <begin position="37"/>
        <end position="269"/>
    </location>
</feature>
<dbReference type="PANTHER" id="PTHR35936:SF19">
    <property type="entry name" value="AMINO-ACID-BINDING PROTEIN YXEM-RELATED"/>
    <property type="match status" value="1"/>
</dbReference>
<comment type="caution">
    <text evidence="3">The sequence shown here is derived from an EMBL/GenBank/DDBJ whole genome shotgun (WGS) entry which is preliminary data.</text>
</comment>
<organism evidence="3 4">
    <name type="scientific">Labrys wisconsinensis</name>
    <dbReference type="NCBI Taxonomy" id="425677"/>
    <lineage>
        <taxon>Bacteria</taxon>
        <taxon>Pseudomonadati</taxon>
        <taxon>Pseudomonadota</taxon>
        <taxon>Alphaproteobacteria</taxon>
        <taxon>Hyphomicrobiales</taxon>
        <taxon>Xanthobacteraceae</taxon>
        <taxon>Labrys</taxon>
    </lineage>
</organism>
<name>A0ABU0J6Y8_9HYPH</name>
<evidence type="ECO:0000256" key="1">
    <source>
        <dbReference type="ARBA" id="ARBA00022729"/>
    </source>
</evidence>
<evidence type="ECO:0000259" key="2">
    <source>
        <dbReference type="SMART" id="SM00062"/>
    </source>
</evidence>
<dbReference type="EMBL" id="JAUSVX010000005">
    <property type="protein sequence ID" value="MDQ0470035.1"/>
    <property type="molecule type" value="Genomic_DNA"/>
</dbReference>
<reference evidence="3 4" key="1">
    <citation type="submission" date="2023-07" db="EMBL/GenBank/DDBJ databases">
        <title>Genomic Encyclopedia of Type Strains, Phase IV (KMG-IV): sequencing the most valuable type-strain genomes for metagenomic binning, comparative biology and taxonomic classification.</title>
        <authorList>
            <person name="Goeker M."/>
        </authorList>
    </citation>
    <scope>NUCLEOTIDE SEQUENCE [LARGE SCALE GENOMIC DNA]</scope>
    <source>
        <strain evidence="3 4">DSM 19619</strain>
    </source>
</reference>
<dbReference type="Pfam" id="PF00497">
    <property type="entry name" value="SBP_bac_3"/>
    <property type="match status" value="1"/>
</dbReference>
<dbReference type="InterPro" id="IPR001638">
    <property type="entry name" value="Solute-binding_3/MltF_N"/>
</dbReference>
<protein>
    <submittedName>
        <fullName evidence="3">L-cystine transport system substrate-binding protein</fullName>
    </submittedName>
</protein>
<dbReference type="Gene3D" id="3.40.190.10">
    <property type="entry name" value="Periplasmic binding protein-like II"/>
    <property type="match status" value="2"/>
</dbReference>
<sequence length="275" mass="30105">MSNLANAVRRIGVAVFGGVIASVAAVASCHAQTEVRVIKIATCGECKPLAWGALGDDPQGYEPDMLRAVNAKLPQYKFEMTGLPDEAQQTGLSTGKYDMSVGGYLKTPERAAQFMIPDSVIGASLMKIWHRKEDNISEIKDLVGKRLSPNDAGGGTYRFLMDWQAAHSQYKLDVSATNAGIPVPYRLEAIAKGKYDAWVYPSYVGQQTIIDDQKLDVVGSEPVLVANTYVLISHRLGNDVLAKDVDKALKELRDDGTMAKLSMKWFSEDITKYIQ</sequence>
<evidence type="ECO:0000313" key="3">
    <source>
        <dbReference type="EMBL" id="MDQ0470035.1"/>
    </source>
</evidence>
<proteinExistence type="predicted"/>
<dbReference type="PANTHER" id="PTHR35936">
    <property type="entry name" value="MEMBRANE-BOUND LYTIC MUREIN TRANSGLYCOSYLASE F"/>
    <property type="match status" value="1"/>
</dbReference>
<evidence type="ECO:0000313" key="4">
    <source>
        <dbReference type="Proteomes" id="UP001242480"/>
    </source>
</evidence>
<dbReference type="SUPFAM" id="SSF53850">
    <property type="entry name" value="Periplasmic binding protein-like II"/>
    <property type="match status" value="1"/>
</dbReference>
<dbReference type="SMART" id="SM00062">
    <property type="entry name" value="PBPb"/>
    <property type="match status" value="1"/>
</dbReference>